<sequence length="111" mass="12231">MTEDAAMIVIYTTLPSEEDAQKLGSTLVEEKLAACVNILPGMVSIYRWQGAVENGNEAVMLVKTRKSLKVQVMREISARHPYTVPAILAFEPSDVAASYLEWLCNQTAASR</sequence>
<dbReference type="InterPro" id="IPR011322">
    <property type="entry name" value="N-reg_PII-like_a/b"/>
</dbReference>
<accession>A0A8I1KKW3</accession>
<dbReference type="GO" id="GO:0005507">
    <property type="term" value="F:copper ion binding"/>
    <property type="evidence" value="ECO:0007669"/>
    <property type="project" value="TreeGrafter"/>
</dbReference>
<comment type="caution">
    <text evidence="2">The sequence shown here is derived from an EMBL/GenBank/DDBJ whole genome shotgun (WGS) entry which is preliminary data.</text>
</comment>
<dbReference type="PANTHER" id="PTHR23419">
    <property type="entry name" value="DIVALENT CATION TOLERANCE CUTA-RELATED"/>
    <property type="match status" value="1"/>
</dbReference>
<dbReference type="Pfam" id="PF03091">
    <property type="entry name" value="CutA1"/>
    <property type="match status" value="1"/>
</dbReference>
<evidence type="ECO:0000313" key="3">
    <source>
        <dbReference type="Proteomes" id="UP000623250"/>
    </source>
</evidence>
<dbReference type="RefSeq" id="WP_037238330.1">
    <property type="nucleotide sequence ID" value="NZ_JAEMUK010000079.1"/>
</dbReference>
<dbReference type="AlphaFoldDB" id="A0A8I1KKW3"/>
<dbReference type="GO" id="GO:0010038">
    <property type="term" value="P:response to metal ion"/>
    <property type="evidence" value="ECO:0007669"/>
    <property type="project" value="InterPro"/>
</dbReference>
<comment type="similarity">
    <text evidence="1">Belongs to the CutA family.</text>
</comment>
<dbReference type="InterPro" id="IPR004323">
    <property type="entry name" value="Ion_tolerance_CutA"/>
</dbReference>
<dbReference type="Proteomes" id="UP000623250">
    <property type="component" value="Unassembled WGS sequence"/>
</dbReference>
<dbReference type="Gene3D" id="3.30.70.120">
    <property type="match status" value="1"/>
</dbReference>
<organism evidence="2 3">
    <name type="scientific">Rhodomicrobium udaipurense</name>
    <dbReference type="NCBI Taxonomy" id="1202716"/>
    <lineage>
        <taxon>Bacteria</taxon>
        <taxon>Pseudomonadati</taxon>
        <taxon>Pseudomonadota</taxon>
        <taxon>Alphaproteobacteria</taxon>
        <taxon>Hyphomicrobiales</taxon>
        <taxon>Hyphomicrobiaceae</taxon>
        <taxon>Rhodomicrobium</taxon>
    </lineage>
</organism>
<gene>
    <name evidence="2" type="ORF">JDN41_13595</name>
</gene>
<dbReference type="EMBL" id="JAEMUK010000079">
    <property type="protein sequence ID" value="MBJ7544584.1"/>
    <property type="molecule type" value="Genomic_DNA"/>
</dbReference>
<name>A0A8I1KKW3_9HYPH</name>
<reference evidence="2 3" key="1">
    <citation type="submission" date="2020-12" db="EMBL/GenBank/DDBJ databases">
        <title>Revised draft genomes of Rhodomicrobium vannielii ATCC 17100 and Rhodomicrobium udaipurense JA643.</title>
        <authorList>
            <person name="Conners E.M."/>
            <person name="Davenport E.J."/>
            <person name="Bose A."/>
        </authorList>
    </citation>
    <scope>NUCLEOTIDE SEQUENCE [LARGE SCALE GENOMIC DNA]</scope>
    <source>
        <strain evidence="2 3">JA643</strain>
    </source>
</reference>
<protein>
    <submittedName>
        <fullName evidence="2">Divalent-cation tolerance protein CutA</fullName>
    </submittedName>
</protein>
<dbReference type="SUPFAM" id="SSF54913">
    <property type="entry name" value="GlnB-like"/>
    <property type="match status" value="1"/>
</dbReference>
<evidence type="ECO:0000313" key="2">
    <source>
        <dbReference type="EMBL" id="MBJ7544584.1"/>
    </source>
</evidence>
<proteinExistence type="inferred from homology"/>
<keyword evidence="3" id="KW-1185">Reference proteome</keyword>
<evidence type="ECO:0000256" key="1">
    <source>
        <dbReference type="ARBA" id="ARBA00010169"/>
    </source>
</evidence>
<dbReference type="PANTHER" id="PTHR23419:SF8">
    <property type="entry name" value="FI09726P"/>
    <property type="match status" value="1"/>
</dbReference>
<dbReference type="InterPro" id="IPR015867">
    <property type="entry name" value="N-reg_PII/ATP_PRibTrfase_C"/>
</dbReference>